<dbReference type="SUPFAM" id="SSF57850">
    <property type="entry name" value="RING/U-box"/>
    <property type="match status" value="1"/>
</dbReference>
<dbReference type="EMBL" id="OIVN01002247">
    <property type="protein sequence ID" value="SPD01966.1"/>
    <property type="molecule type" value="Genomic_DNA"/>
</dbReference>
<protein>
    <recommendedName>
        <fullName evidence="2">RING-type E3 ubiquitin transferase</fullName>
        <ecNumber evidence="2">2.3.2.27</ecNumber>
    </recommendedName>
</protein>
<dbReference type="GO" id="GO:0008270">
    <property type="term" value="F:zinc ion binding"/>
    <property type="evidence" value="ECO:0007669"/>
    <property type="project" value="UniProtKB-KW"/>
</dbReference>
<feature type="domain" description="RING-type" evidence="7">
    <location>
        <begin position="189"/>
        <end position="230"/>
    </location>
</feature>
<dbReference type="AlphaFoldDB" id="A0A2N9GHI5"/>
<evidence type="ECO:0000313" key="8">
    <source>
        <dbReference type="EMBL" id="SPD01966.1"/>
    </source>
</evidence>
<dbReference type="GO" id="GO:0005737">
    <property type="term" value="C:cytoplasm"/>
    <property type="evidence" value="ECO:0007669"/>
    <property type="project" value="TreeGrafter"/>
</dbReference>
<proteinExistence type="predicted"/>
<sequence length="236" mass="27122">MSALLDDSNPFLFNVFQSRNPTSEMTPHEPDDFPVEFRVCAYERVHEKFVGLDGEPVQEPYLAFDHTRFPTLITTVWLPKTEVLLQDNYGLLSALLSDMNVSEEERQQPVLQAIASVAQSAGTSRFPIIVVIMQSFLVTTTWTQVHEEEDDDLWESSESSYPIPATKSSIEALEKDKFQQDSSESVGECMICLQHFRTDLQLIRMPCSHVYHEDCIVKWLDLSHFCPLCRYPMPHM</sequence>
<evidence type="ECO:0000256" key="4">
    <source>
        <dbReference type="ARBA" id="ARBA00022771"/>
    </source>
</evidence>
<evidence type="ECO:0000256" key="1">
    <source>
        <dbReference type="ARBA" id="ARBA00000900"/>
    </source>
</evidence>
<evidence type="ECO:0000256" key="2">
    <source>
        <dbReference type="ARBA" id="ARBA00012483"/>
    </source>
</evidence>
<dbReference type="Pfam" id="PF13639">
    <property type="entry name" value="zf-RING_2"/>
    <property type="match status" value="1"/>
</dbReference>
<dbReference type="EC" id="2.3.2.27" evidence="2"/>
<organism evidence="8">
    <name type="scientific">Fagus sylvatica</name>
    <name type="common">Beechnut</name>
    <dbReference type="NCBI Taxonomy" id="28930"/>
    <lineage>
        <taxon>Eukaryota</taxon>
        <taxon>Viridiplantae</taxon>
        <taxon>Streptophyta</taxon>
        <taxon>Embryophyta</taxon>
        <taxon>Tracheophyta</taxon>
        <taxon>Spermatophyta</taxon>
        <taxon>Magnoliopsida</taxon>
        <taxon>eudicotyledons</taxon>
        <taxon>Gunneridae</taxon>
        <taxon>Pentapetalae</taxon>
        <taxon>rosids</taxon>
        <taxon>fabids</taxon>
        <taxon>Fagales</taxon>
        <taxon>Fagaceae</taxon>
        <taxon>Fagus</taxon>
    </lineage>
</organism>
<reference evidence="8" key="1">
    <citation type="submission" date="2018-02" db="EMBL/GenBank/DDBJ databases">
        <authorList>
            <person name="Cohen D.B."/>
            <person name="Kent A.D."/>
        </authorList>
    </citation>
    <scope>NUCLEOTIDE SEQUENCE</scope>
</reference>
<dbReference type="PROSITE" id="PS50089">
    <property type="entry name" value="ZF_RING_2"/>
    <property type="match status" value="1"/>
</dbReference>
<evidence type="ECO:0000256" key="6">
    <source>
        <dbReference type="PROSITE-ProRule" id="PRU00175"/>
    </source>
</evidence>
<accession>A0A2N9GHI5</accession>
<keyword evidence="5" id="KW-0862">Zinc</keyword>
<dbReference type="GO" id="GO:0016567">
    <property type="term" value="P:protein ubiquitination"/>
    <property type="evidence" value="ECO:0007669"/>
    <property type="project" value="TreeGrafter"/>
</dbReference>
<dbReference type="GO" id="GO:0061630">
    <property type="term" value="F:ubiquitin protein ligase activity"/>
    <property type="evidence" value="ECO:0007669"/>
    <property type="project" value="UniProtKB-EC"/>
</dbReference>
<gene>
    <name evidence="8" type="ORF">FSB_LOCUS29848</name>
</gene>
<comment type="catalytic activity">
    <reaction evidence="1">
        <text>S-ubiquitinyl-[E2 ubiquitin-conjugating enzyme]-L-cysteine + [acceptor protein]-L-lysine = [E2 ubiquitin-conjugating enzyme]-L-cysteine + N(6)-ubiquitinyl-[acceptor protein]-L-lysine.</text>
        <dbReference type="EC" id="2.3.2.27"/>
    </reaction>
</comment>
<dbReference type="SMART" id="SM00184">
    <property type="entry name" value="RING"/>
    <property type="match status" value="1"/>
</dbReference>
<keyword evidence="3" id="KW-0479">Metal-binding</keyword>
<dbReference type="InterPro" id="IPR013083">
    <property type="entry name" value="Znf_RING/FYVE/PHD"/>
</dbReference>
<dbReference type="PANTHER" id="PTHR15710:SF196">
    <property type="entry name" value="F6A14.12 PROTEIN-RELATED"/>
    <property type="match status" value="1"/>
</dbReference>
<name>A0A2N9GHI5_FAGSY</name>
<evidence type="ECO:0000256" key="3">
    <source>
        <dbReference type="ARBA" id="ARBA00022723"/>
    </source>
</evidence>
<dbReference type="PANTHER" id="PTHR15710">
    <property type="entry name" value="E3 UBIQUITIN-PROTEIN LIGASE PRAJA"/>
    <property type="match status" value="1"/>
</dbReference>
<dbReference type="Gene3D" id="3.30.40.10">
    <property type="entry name" value="Zinc/RING finger domain, C3HC4 (zinc finger)"/>
    <property type="match status" value="1"/>
</dbReference>
<evidence type="ECO:0000256" key="5">
    <source>
        <dbReference type="ARBA" id="ARBA00022833"/>
    </source>
</evidence>
<keyword evidence="4 6" id="KW-0863">Zinc-finger</keyword>
<evidence type="ECO:0000259" key="7">
    <source>
        <dbReference type="PROSITE" id="PS50089"/>
    </source>
</evidence>
<dbReference type="InterPro" id="IPR001841">
    <property type="entry name" value="Znf_RING"/>
</dbReference>